<dbReference type="PROSITE" id="PS00134">
    <property type="entry name" value="TRYPSIN_HIS"/>
    <property type="match status" value="1"/>
</dbReference>
<evidence type="ECO:0000256" key="1">
    <source>
        <dbReference type="ARBA" id="ARBA00023157"/>
    </source>
</evidence>
<dbReference type="RefSeq" id="XP_062703240.1">
    <property type="nucleotide sequence ID" value="XM_062847256.1"/>
</dbReference>
<dbReference type="InterPro" id="IPR043504">
    <property type="entry name" value="Peptidase_S1_PA_chymotrypsin"/>
</dbReference>
<reference evidence="5" key="2">
    <citation type="submission" date="2025-05" db="UniProtKB">
        <authorList>
            <consortium name="EnsemblMetazoa"/>
        </authorList>
    </citation>
    <scope>IDENTIFICATION</scope>
    <source>
        <strain evidence="5">Foshan</strain>
    </source>
</reference>
<dbReference type="InterPro" id="IPR018114">
    <property type="entry name" value="TRYPSIN_HIS"/>
</dbReference>
<dbReference type="Proteomes" id="UP000069940">
    <property type="component" value="Unassembled WGS sequence"/>
</dbReference>
<evidence type="ECO:0000256" key="3">
    <source>
        <dbReference type="ARBA" id="ARBA00024195"/>
    </source>
</evidence>
<dbReference type="InterPro" id="IPR009003">
    <property type="entry name" value="Peptidase_S1_PA"/>
</dbReference>
<dbReference type="SUPFAM" id="SSF50494">
    <property type="entry name" value="Trypsin-like serine proteases"/>
    <property type="match status" value="1"/>
</dbReference>
<dbReference type="PROSITE" id="PS50240">
    <property type="entry name" value="TRYPSIN_DOM"/>
    <property type="match status" value="1"/>
</dbReference>
<dbReference type="InterPro" id="IPR001254">
    <property type="entry name" value="Trypsin_dom"/>
</dbReference>
<accession>A0ABM1YWD5</accession>
<dbReference type="Gene3D" id="2.40.10.10">
    <property type="entry name" value="Trypsin-like serine proteases"/>
    <property type="match status" value="2"/>
</dbReference>
<protein>
    <recommendedName>
        <fullName evidence="4">Peptidase S1 domain-containing protein</fullName>
    </recommendedName>
</protein>
<dbReference type="GeneID" id="109402955"/>
<dbReference type="Pfam" id="PF00089">
    <property type="entry name" value="Trypsin"/>
    <property type="match status" value="1"/>
</dbReference>
<dbReference type="CDD" id="cd00190">
    <property type="entry name" value="Tryp_SPc"/>
    <property type="match status" value="1"/>
</dbReference>
<proteinExistence type="inferred from homology"/>
<feature type="domain" description="Peptidase S1" evidence="4">
    <location>
        <begin position="1"/>
        <end position="249"/>
    </location>
</feature>
<evidence type="ECO:0000313" key="6">
    <source>
        <dbReference type="Proteomes" id="UP000069940"/>
    </source>
</evidence>
<dbReference type="PANTHER" id="PTHR24256">
    <property type="entry name" value="TRYPTASE-RELATED"/>
    <property type="match status" value="1"/>
</dbReference>
<dbReference type="InterPro" id="IPR051487">
    <property type="entry name" value="Ser/Thr_Proteases_Immune/Dev"/>
</dbReference>
<dbReference type="PRINTS" id="PR00722">
    <property type="entry name" value="CHYMOTRYPSIN"/>
</dbReference>
<keyword evidence="6" id="KW-1185">Reference proteome</keyword>
<evidence type="ECO:0000256" key="2">
    <source>
        <dbReference type="ARBA" id="ARBA00023180"/>
    </source>
</evidence>
<dbReference type="InterPro" id="IPR001314">
    <property type="entry name" value="Peptidase_S1A"/>
</dbReference>
<sequence length="252" mass="28421">MAVIRYMEKGRIVDRCAGTLINERYILTAAHCIRNENLHSVILGEHTKGQDRDCNKYYDFKGMLDHDQTDCAEPVEEFGIESFEYHHDFNRPRFSNDIGLLRLNRSVIMKDHIKPICLPVLSELRNMAPLNKYIVTGWGTTENDNPSDVLLQAVLPRVSNGACQERIDRSRLNIQLGSKQMCAGGKNKVDTCKGDSGGPLRFFANHEEGTRFVQFGIVSVGTASCGQQNVPGVYCVVADYMDWILDNMQPSF</sequence>
<evidence type="ECO:0000313" key="5">
    <source>
        <dbReference type="EnsemblMetazoa" id="AALFPA23_012690.P18288"/>
    </source>
</evidence>
<name>A0ABM1YWD5_AEDAL</name>
<comment type="similarity">
    <text evidence="3">Belongs to the peptidase S1 family. CLIP subfamily.</text>
</comment>
<dbReference type="SMART" id="SM00020">
    <property type="entry name" value="Tryp_SPc"/>
    <property type="match status" value="1"/>
</dbReference>
<keyword evidence="1" id="KW-1015">Disulfide bond</keyword>
<dbReference type="EnsemblMetazoa" id="AALFPA23_012690.R18288">
    <property type="protein sequence ID" value="AALFPA23_012690.P18288"/>
    <property type="gene ID" value="AALFPA23_012690"/>
</dbReference>
<reference evidence="6" key="1">
    <citation type="journal article" date="2015" name="Proc. Natl. Acad. Sci. U.S.A.">
        <title>Genome sequence of the Asian Tiger mosquito, Aedes albopictus, reveals insights into its biology, genetics, and evolution.</title>
        <authorList>
            <person name="Chen X.G."/>
            <person name="Jiang X."/>
            <person name="Gu J."/>
            <person name="Xu M."/>
            <person name="Wu Y."/>
            <person name="Deng Y."/>
            <person name="Zhang C."/>
            <person name="Bonizzoni M."/>
            <person name="Dermauw W."/>
            <person name="Vontas J."/>
            <person name="Armbruster P."/>
            <person name="Huang X."/>
            <person name="Yang Y."/>
            <person name="Zhang H."/>
            <person name="He W."/>
            <person name="Peng H."/>
            <person name="Liu Y."/>
            <person name="Wu K."/>
            <person name="Chen J."/>
            <person name="Lirakis M."/>
            <person name="Topalis P."/>
            <person name="Van Leeuwen T."/>
            <person name="Hall A.B."/>
            <person name="Jiang X."/>
            <person name="Thorpe C."/>
            <person name="Mueller R.L."/>
            <person name="Sun C."/>
            <person name="Waterhouse R.M."/>
            <person name="Yan G."/>
            <person name="Tu Z.J."/>
            <person name="Fang X."/>
            <person name="James A.A."/>
        </authorList>
    </citation>
    <scope>NUCLEOTIDE SEQUENCE [LARGE SCALE GENOMIC DNA]</scope>
    <source>
        <strain evidence="6">Foshan</strain>
    </source>
</reference>
<keyword evidence="2" id="KW-0325">Glycoprotein</keyword>
<organism evidence="5 6">
    <name type="scientific">Aedes albopictus</name>
    <name type="common">Asian tiger mosquito</name>
    <name type="synonym">Stegomyia albopicta</name>
    <dbReference type="NCBI Taxonomy" id="7160"/>
    <lineage>
        <taxon>Eukaryota</taxon>
        <taxon>Metazoa</taxon>
        <taxon>Ecdysozoa</taxon>
        <taxon>Arthropoda</taxon>
        <taxon>Hexapoda</taxon>
        <taxon>Insecta</taxon>
        <taxon>Pterygota</taxon>
        <taxon>Neoptera</taxon>
        <taxon>Endopterygota</taxon>
        <taxon>Diptera</taxon>
        <taxon>Nematocera</taxon>
        <taxon>Culicoidea</taxon>
        <taxon>Culicidae</taxon>
        <taxon>Culicinae</taxon>
        <taxon>Aedini</taxon>
        <taxon>Aedes</taxon>
        <taxon>Stegomyia</taxon>
    </lineage>
</organism>
<evidence type="ECO:0000259" key="4">
    <source>
        <dbReference type="PROSITE" id="PS50240"/>
    </source>
</evidence>